<keyword evidence="4 6" id="KW-0863">Zinc-finger</keyword>
<dbReference type="CDD" id="cd00022">
    <property type="entry name" value="BIR"/>
    <property type="match status" value="2"/>
</dbReference>
<dbReference type="VEuPathDB" id="VectorBase:GBRI015098"/>
<dbReference type="PROSITE" id="PS01282">
    <property type="entry name" value="BIR_REPEAT_1"/>
    <property type="match status" value="2"/>
</dbReference>
<evidence type="ECO:0000256" key="1">
    <source>
        <dbReference type="ARBA" id="ARBA00006672"/>
    </source>
</evidence>
<evidence type="ECO:0000256" key="5">
    <source>
        <dbReference type="ARBA" id="ARBA00022833"/>
    </source>
</evidence>
<dbReference type="GO" id="GO:0008270">
    <property type="term" value="F:zinc ion binding"/>
    <property type="evidence" value="ECO:0007669"/>
    <property type="project" value="UniProtKB-KW"/>
</dbReference>
<organism evidence="8 9">
    <name type="scientific">Glossina brevipalpis</name>
    <dbReference type="NCBI Taxonomy" id="37001"/>
    <lineage>
        <taxon>Eukaryota</taxon>
        <taxon>Metazoa</taxon>
        <taxon>Ecdysozoa</taxon>
        <taxon>Arthropoda</taxon>
        <taxon>Hexapoda</taxon>
        <taxon>Insecta</taxon>
        <taxon>Pterygota</taxon>
        <taxon>Neoptera</taxon>
        <taxon>Endopterygota</taxon>
        <taxon>Diptera</taxon>
        <taxon>Brachycera</taxon>
        <taxon>Muscomorpha</taxon>
        <taxon>Hippoboscoidea</taxon>
        <taxon>Glossinidae</taxon>
        <taxon>Glossina</taxon>
    </lineage>
</organism>
<dbReference type="GO" id="GO:0005737">
    <property type="term" value="C:cytoplasm"/>
    <property type="evidence" value="ECO:0007669"/>
    <property type="project" value="TreeGrafter"/>
</dbReference>
<dbReference type="InterPro" id="IPR013083">
    <property type="entry name" value="Znf_RING/FYVE/PHD"/>
</dbReference>
<keyword evidence="5" id="KW-0862">Zinc</keyword>
<dbReference type="CDD" id="cd16510">
    <property type="entry name" value="RING-HC_IAPs"/>
    <property type="match status" value="1"/>
</dbReference>
<dbReference type="GO" id="GO:0051726">
    <property type="term" value="P:regulation of cell cycle"/>
    <property type="evidence" value="ECO:0007669"/>
    <property type="project" value="TreeGrafter"/>
</dbReference>
<dbReference type="Pfam" id="PF13920">
    <property type="entry name" value="zf-C3HC4_3"/>
    <property type="match status" value="1"/>
</dbReference>
<dbReference type="FunFam" id="1.10.1170.10:FF:000003">
    <property type="entry name" value="E3 ubiquitin-protein ligase XIAP"/>
    <property type="match status" value="1"/>
</dbReference>
<dbReference type="Gene3D" id="1.10.1170.10">
    <property type="entry name" value="Inhibitor Of Apoptosis Protein (2mihbC-IAP-1), Chain A"/>
    <property type="match status" value="2"/>
</dbReference>
<dbReference type="InterPro" id="IPR001841">
    <property type="entry name" value="Znf_RING"/>
</dbReference>
<dbReference type="GO" id="GO:0006915">
    <property type="term" value="P:apoptotic process"/>
    <property type="evidence" value="ECO:0007669"/>
    <property type="project" value="UniProtKB-KW"/>
</dbReference>
<reference evidence="8" key="2">
    <citation type="submission" date="2020-05" db="UniProtKB">
        <authorList>
            <consortium name="EnsemblMetazoa"/>
        </authorList>
    </citation>
    <scope>IDENTIFICATION</scope>
    <source>
        <strain evidence="8">IAEA</strain>
    </source>
</reference>
<sequence length="497" mass="56445">MPGGLATEIRHHAMRNAGGGFSCSQFYGTGSPSSLFQNLLKRSCCSTSANINVNTDETDNNTASNNNNNDLLQIGSLKPRYIMDDVFHREDERLKTFDNWPLDWLNKNELAMTGMFYMGEEDKCKCYFCEVEIGRWEREDQPLSEHLRWSPNCPLLRRRTTNNVPISPEALDSVLPAPSYDICGLNDTIEVRSQAITDEVRPSTAAASTSTVGSGSDCISSTTFYPEFPEYAIETARMRSFAEWPRHMNMKPKQLVEAGFFYTGVGDRVRCFSCGGGLKDWGENDNPWEEHAFWMSKCRFLKLMKGQNYIDAVLDKQNKKAKETEKLTKADSEDRETELGQETLPTAVNMQANGATATSSILEEKPTTKSTNETKVKFLSSIPEEKICKICYATEYNTTFLPCGHVVACAKCASSVTKCPVCRKPFTDYLTYKGKLLFTYYRRIMVRRGIEVINRNRILTNLRKRNITKVHHIIGCWLKSHVRFLAKKETENVHNDL</sequence>
<dbReference type="Pfam" id="PF00653">
    <property type="entry name" value="BIR"/>
    <property type="match status" value="2"/>
</dbReference>
<dbReference type="GO" id="GO:0031398">
    <property type="term" value="P:positive regulation of protein ubiquitination"/>
    <property type="evidence" value="ECO:0007669"/>
    <property type="project" value="TreeGrafter"/>
</dbReference>
<dbReference type="EnsemblMetazoa" id="GBRI015098-RA">
    <property type="protein sequence ID" value="GBRI015098-PA"/>
    <property type="gene ID" value="GBRI015098"/>
</dbReference>
<dbReference type="SUPFAM" id="SSF57924">
    <property type="entry name" value="Inhibitor of apoptosis (IAP) repeat"/>
    <property type="match status" value="2"/>
</dbReference>
<keyword evidence="9" id="KW-1185">Reference proteome</keyword>
<proteinExistence type="inferred from homology"/>
<name>A0A1A9WD20_9MUSC</name>
<dbReference type="Gene3D" id="3.30.40.10">
    <property type="entry name" value="Zinc/RING finger domain, C3HC4 (zinc finger)"/>
    <property type="match status" value="1"/>
</dbReference>
<dbReference type="PANTHER" id="PTHR10044:SF174">
    <property type="entry name" value="DEATH-ASSOCIATED INHIBITOR OF APOPTOSIS 1"/>
    <property type="match status" value="1"/>
</dbReference>
<evidence type="ECO:0000313" key="9">
    <source>
        <dbReference type="Proteomes" id="UP000091820"/>
    </source>
</evidence>
<comment type="similarity">
    <text evidence="1">Belongs to the IAP family.</text>
</comment>
<reference evidence="9" key="1">
    <citation type="submission" date="2014-03" db="EMBL/GenBank/DDBJ databases">
        <authorList>
            <person name="Aksoy S."/>
            <person name="Warren W."/>
            <person name="Wilson R.K."/>
        </authorList>
    </citation>
    <scope>NUCLEOTIDE SEQUENCE [LARGE SCALE GENOMIC DNA]</scope>
    <source>
        <strain evidence="9">IAEA</strain>
    </source>
</reference>
<dbReference type="GO" id="GO:0061630">
    <property type="term" value="F:ubiquitin protein ligase activity"/>
    <property type="evidence" value="ECO:0007669"/>
    <property type="project" value="TreeGrafter"/>
</dbReference>
<dbReference type="InterPro" id="IPR050784">
    <property type="entry name" value="IAP"/>
</dbReference>
<dbReference type="InterPro" id="IPR001370">
    <property type="entry name" value="BIR_rpt"/>
</dbReference>
<feature type="domain" description="RING-type" evidence="7">
    <location>
        <begin position="388"/>
        <end position="423"/>
    </location>
</feature>
<evidence type="ECO:0000256" key="6">
    <source>
        <dbReference type="PROSITE-ProRule" id="PRU00175"/>
    </source>
</evidence>
<dbReference type="AlphaFoldDB" id="A0A1A9WD20"/>
<keyword evidence="2" id="KW-0053">Apoptosis</keyword>
<dbReference type="Proteomes" id="UP000091820">
    <property type="component" value="Unassembled WGS sequence"/>
</dbReference>
<accession>A0A1A9WD20</accession>
<dbReference type="SMART" id="SM00184">
    <property type="entry name" value="RING"/>
    <property type="match status" value="1"/>
</dbReference>
<evidence type="ECO:0000256" key="4">
    <source>
        <dbReference type="ARBA" id="ARBA00022771"/>
    </source>
</evidence>
<evidence type="ECO:0000256" key="3">
    <source>
        <dbReference type="ARBA" id="ARBA00022723"/>
    </source>
</evidence>
<dbReference type="GO" id="GO:0043027">
    <property type="term" value="F:cysteine-type endopeptidase inhibitor activity involved in apoptotic process"/>
    <property type="evidence" value="ECO:0007669"/>
    <property type="project" value="TreeGrafter"/>
</dbReference>
<evidence type="ECO:0000259" key="7">
    <source>
        <dbReference type="PROSITE" id="PS50089"/>
    </source>
</evidence>
<dbReference type="STRING" id="37001.A0A1A9WD20"/>
<evidence type="ECO:0000256" key="2">
    <source>
        <dbReference type="ARBA" id="ARBA00022703"/>
    </source>
</evidence>
<dbReference type="FunFam" id="1.10.1170.10:FF:000002">
    <property type="entry name" value="Baculoviral IAP repeat containing 7"/>
    <property type="match status" value="1"/>
</dbReference>
<keyword evidence="3" id="KW-0479">Metal-binding</keyword>
<protein>
    <recommendedName>
        <fullName evidence="7">RING-type domain-containing protein</fullName>
    </recommendedName>
</protein>
<dbReference type="PROSITE" id="PS50143">
    <property type="entry name" value="BIR_REPEAT_2"/>
    <property type="match status" value="2"/>
</dbReference>
<dbReference type="GO" id="GO:0090263">
    <property type="term" value="P:positive regulation of canonical Wnt signaling pathway"/>
    <property type="evidence" value="ECO:0007669"/>
    <property type="project" value="TreeGrafter"/>
</dbReference>
<dbReference type="GO" id="GO:0005634">
    <property type="term" value="C:nucleus"/>
    <property type="evidence" value="ECO:0007669"/>
    <property type="project" value="TreeGrafter"/>
</dbReference>
<dbReference type="PROSITE" id="PS50089">
    <property type="entry name" value="ZF_RING_2"/>
    <property type="match status" value="1"/>
</dbReference>
<evidence type="ECO:0000313" key="8">
    <source>
        <dbReference type="EnsemblMetazoa" id="GBRI015098-PA"/>
    </source>
</evidence>
<dbReference type="SMART" id="SM00238">
    <property type="entry name" value="BIR"/>
    <property type="match status" value="2"/>
</dbReference>
<dbReference type="GO" id="GO:0043066">
    <property type="term" value="P:negative regulation of apoptotic process"/>
    <property type="evidence" value="ECO:0007669"/>
    <property type="project" value="TreeGrafter"/>
</dbReference>
<dbReference type="PANTHER" id="PTHR10044">
    <property type="entry name" value="INHIBITOR OF APOPTOSIS"/>
    <property type="match status" value="1"/>
</dbReference>